<keyword evidence="1" id="KW-0812">Transmembrane</keyword>
<dbReference type="EMBL" id="QLMK01000019">
    <property type="protein sequence ID" value="RAK25789.1"/>
    <property type="molecule type" value="Genomic_DNA"/>
</dbReference>
<evidence type="ECO:0000256" key="1">
    <source>
        <dbReference type="SAM" id="Phobius"/>
    </source>
</evidence>
<dbReference type="RefSeq" id="WP_170130261.1">
    <property type="nucleotide sequence ID" value="NZ_JBHEEY010000006.1"/>
</dbReference>
<feature type="transmembrane region" description="Helical" evidence="1">
    <location>
        <begin position="33"/>
        <end position="51"/>
    </location>
</feature>
<accession>A0A364JS49</accession>
<evidence type="ECO:0000313" key="3">
    <source>
        <dbReference type="Proteomes" id="UP000249453"/>
    </source>
</evidence>
<keyword evidence="1" id="KW-1133">Transmembrane helix</keyword>
<keyword evidence="1" id="KW-0472">Membrane</keyword>
<protein>
    <submittedName>
        <fullName evidence="2">Uncharacterized protein</fullName>
    </submittedName>
</protein>
<dbReference type="Proteomes" id="UP000249453">
    <property type="component" value="Unassembled WGS sequence"/>
</dbReference>
<name>A0A364JS49_9HYPH</name>
<proteinExistence type="predicted"/>
<sequence>MSFILGYTIFIDAIALLALIFLAGMAVYQQKSAGLAILALVVSFWAVIRLFNFI</sequence>
<keyword evidence="3" id="KW-1185">Reference proteome</keyword>
<gene>
    <name evidence="2" type="ORF">C7374_11934</name>
</gene>
<feature type="transmembrane region" description="Helical" evidence="1">
    <location>
        <begin position="7"/>
        <end position="27"/>
    </location>
</feature>
<comment type="caution">
    <text evidence="2">The sequence shown here is derived from an EMBL/GenBank/DDBJ whole genome shotgun (WGS) entry which is preliminary data.</text>
</comment>
<dbReference type="AlphaFoldDB" id="A0A364JS49"/>
<reference evidence="2 3" key="1">
    <citation type="submission" date="2018-06" db="EMBL/GenBank/DDBJ databases">
        <title>Genomic Encyclopedia of Type Strains, Phase IV (KMG-IV): sequencing the most valuable type-strain genomes for metagenomic binning, comparative biology and taxonomic classification.</title>
        <authorList>
            <person name="Goeker M."/>
        </authorList>
    </citation>
    <scope>NUCLEOTIDE SEQUENCE [LARGE SCALE GENOMIC DNA]</scope>
    <source>
        <strain evidence="2 3">DSM 26720</strain>
    </source>
</reference>
<organism evidence="2 3">
    <name type="scientific">Falsochrobactrum ovis</name>
    <dbReference type="NCBI Taxonomy" id="1293442"/>
    <lineage>
        <taxon>Bacteria</taxon>
        <taxon>Pseudomonadati</taxon>
        <taxon>Pseudomonadota</taxon>
        <taxon>Alphaproteobacteria</taxon>
        <taxon>Hyphomicrobiales</taxon>
        <taxon>Brucellaceae</taxon>
        <taxon>Falsochrobactrum</taxon>
    </lineage>
</organism>
<evidence type="ECO:0000313" key="2">
    <source>
        <dbReference type="EMBL" id="RAK25789.1"/>
    </source>
</evidence>